<dbReference type="GO" id="GO:0022857">
    <property type="term" value="F:transmembrane transporter activity"/>
    <property type="evidence" value="ECO:0007669"/>
    <property type="project" value="InterPro"/>
</dbReference>
<dbReference type="GO" id="GO:0005886">
    <property type="term" value="C:plasma membrane"/>
    <property type="evidence" value="ECO:0007669"/>
    <property type="project" value="UniProtKB-SubCell"/>
</dbReference>
<keyword evidence="8" id="KW-1185">Reference proteome</keyword>
<feature type="transmembrane region" description="Helical" evidence="6">
    <location>
        <begin position="401"/>
        <end position="418"/>
    </location>
</feature>
<keyword evidence="3 6" id="KW-0812">Transmembrane</keyword>
<dbReference type="Pfam" id="PF13520">
    <property type="entry name" value="AA_permease_2"/>
    <property type="match status" value="1"/>
</dbReference>
<evidence type="ECO:0000313" key="8">
    <source>
        <dbReference type="Proteomes" id="UP000315636"/>
    </source>
</evidence>
<organism evidence="7 8">
    <name type="scientific">Melghirimyces algeriensis</name>
    <dbReference type="NCBI Taxonomy" id="910412"/>
    <lineage>
        <taxon>Bacteria</taxon>
        <taxon>Bacillati</taxon>
        <taxon>Bacillota</taxon>
        <taxon>Bacilli</taxon>
        <taxon>Bacillales</taxon>
        <taxon>Thermoactinomycetaceae</taxon>
        <taxon>Melghirimyces</taxon>
    </lineage>
</organism>
<dbReference type="Proteomes" id="UP000315636">
    <property type="component" value="Unassembled WGS sequence"/>
</dbReference>
<dbReference type="AlphaFoldDB" id="A0A521CY60"/>
<evidence type="ECO:0000313" key="7">
    <source>
        <dbReference type="EMBL" id="SMO63691.1"/>
    </source>
</evidence>
<evidence type="ECO:0000256" key="5">
    <source>
        <dbReference type="ARBA" id="ARBA00023136"/>
    </source>
</evidence>
<feature type="transmembrane region" description="Helical" evidence="6">
    <location>
        <begin position="430"/>
        <end position="449"/>
    </location>
</feature>
<evidence type="ECO:0000256" key="3">
    <source>
        <dbReference type="ARBA" id="ARBA00022692"/>
    </source>
</evidence>
<comment type="subcellular location">
    <subcellularLocation>
        <location evidence="1">Cell membrane</location>
        <topology evidence="1">Multi-pass membrane protein</topology>
    </subcellularLocation>
</comment>
<dbReference type="PANTHER" id="PTHR42770">
    <property type="entry name" value="AMINO ACID TRANSPORTER-RELATED"/>
    <property type="match status" value="1"/>
</dbReference>
<dbReference type="Gene3D" id="1.20.1740.10">
    <property type="entry name" value="Amino acid/polyamine transporter I"/>
    <property type="match status" value="1"/>
</dbReference>
<feature type="transmembrane region" description="Helical" evidence="6">
    <location>
        <begin position="196"/>
        <end position="218"/>
    </location>
</feature>
<sequence>MGNANEKMTKILSRKDVIALAFGAMIGWGWVVLSGDWITQAGTLGGMVAFLIGGLMVTFVGLTYAELVAAMPKVGGEHYYTLRALGPKASFIASWAIAMGYLTVVGIEAVAFPSVLDYLFPGYGQGYLWTVAGSEVTITWVLVGVLGSIVITALNYFGIQPAAVFQTICTLFIIVVGLLLFIGAPIGGSTENFHPFFVNGFGGVMSVIVMVPFLFVGFDVIPQAAEEMNVPSKKIGSLLLISVTLAVVYYMAIVVGVGMGLDQAALKQSDLAAADAIAAIFGTPLIGNVLVLAGVAGILTSWNAFLIGGSRVLYAMAESGMLPAWLGQLHPKYHTPSNAILLLGGLSCIAPFFGEEMLTWLVNAGGLNIVVSYFLVAVSFLFLRKKEPNMKRPFRAGKGPVVGYLAILLSLFIAVQYMPGMEASLNWQEWLINLLWWVAGVLFLLRMNVSESYLAEVKTHME</sequence>
<dbReference type="PIRSF" id="PIRSF006060">
    <property type="entry name" value="AA_transporter"/>
    <property type="match status" value="1"/>
</dbReference>
<feature type="transmembrane region" description="Helical" evidence="6">
    <location>
        <begin position="17"/>
        <end position="38"/>
    </location>
</feature>
<dbReference type="PANTHER" id="PTHR42770:SF7">
    <property type="entry name" value="MEMBRANE PROTEIN"/>
    <property type="match status" value="1"/>
</dbReference>
<accession>A0A521CY60</accession>
<evidence type="ECO:0000256" key="1">
    <source>
        <dbReference type="ARBA" id="ARBA00004651"/>
    </source>
</evidence>
<evidence type="ECO:0000256" key="4">
    <source>
        <dbReference type="ARBA" id="ARBA00022989"/>
    </source>
</evidence>
<feature type="transmembrane region" description="Helical" evidence="6">
    <location>
        <begin position="360"/>
        <end position="381"/>
    </location>
</feature>
<protein>
    <submittedName>
        <fullName evidence="7">Amino acid/polyamine/organocation transporter, APC superfamily</fullName>
    </submittedName>
</protein>
<dbReference type="OrthoDB" id="3181223at2"/>
<gene>
    <name evidence="7" type="ORF">SAMN06264849_104246</name>
</gene>
<proteinExistence type="predicted"/>
<reference evidence="7 8" key="1">
    <citation type="submission" date="2017-05" db="EMBL/GenBank/DDBJ databases">
        <authorList>
            <person name="Varghese N."/>
            <person name="Submissions S."/>
        </authorList>
    </citation>
    <scope>NUCLEOTIDE SEQUENCE [LARGE SCALE GENOMIC DNA]</scope>
    <source>
        <strain evidence="7 8">DSM 45474</strain>
    </source>
</reference>
<evidence type="ECO:0000256" key="6">
    <source>
        <dbReference type="SAM" id="Phobius"/>
    </source>
</evidence>
<feature type="transmembrane region" description="Helical" evidence="6">
    <location>
        <begin position="136"/>
        <end position="157"/>
    </location>
</feature>
<dbReference type="InterPro" id="IPR050367">
    <property type="entry name" value="APC_superfamily"/>
</dbReference>
<dbReference type="InterPro" id="IPR002293">
    <property type="entry name" value="AA/rel_permease1"/>
</dbReference>
<feature type="transmembrane region" description="Helical" evidence="6">
    <location>
        <begin position="91"/>
        <end position="116"/>
    </location>
</feature>
<feature type="transmembrane region" description="Helical" evidence="6">
    <location>
        <begin position="164"/>
        <end position="184"/>
    </location>
</feature>
<keyword evidence="2" id="KW-1003">Cell membrane</keyword>
<dbReference type="EMBL" id="FXTI01000004">
    <property type="protein sequence ID" value="SMO63691.1"/>
    <property type="molecule type" value="Genomic_DNA"/>
</dbReference>
<name>A0A521CY60_9BACL</name>
<feature type="transmembrane region" description="Helical" evidence="6">
    <location>
        <begin position="44"/>
        <end position="70"/>
    </location>
</feature>
<feature type="transmembrane region" description="Helical" evidence="6">
    <location>
        <begin position="238"/>
        <end position="261"/>
    </location>
</feature>
<evidence type="ECO:0000256" key="2">
    <source>
        <dbReference type="ARBA" id="ARBA00022475"/>
    </source>
</evidence>
<dbReference type="RefSeq" id="WP_142505298.1">
    <property type="nucleotide sequence ID" value="NZ_FXTI01000004.1"/>
</dbReference>
<keyword evidence="4 6" id="KW-1133">Transmembrane helix</keyword>
<keyword evidence="5 6" id="KW-0472">Membrane</keyword>